<evidence type="ECO:0000313" key="2">
    <source>
        <dbReference type="Proteomes" id="UP000282195"/>
    </source>
</evidence>
<keyword evidence="2" id="KW-1185">Reference proteome</keyword>
<accession>A0A387FWP0</accession>
<proteinExistence type="predicted"/>
<gene>
    <name evidence="1" type="ORF">CCGE525_14845</name>
</gene>
<evidence type="ECO:0000313" key="1">
    <source>
        <dbReference type="EMBL" id="AYG59942.1"/>
    </source>
</evidence>
<dbReference type="Proteomes" id="UP000282195">
    <property type="component" value="Chromosome"/>
</dbReference>
<protein>
    <submittedName>
        <fullName evidence="1">Uncharacterized protein</fullName>
    </submittedName>
</protein>
<reference evidence="1 2" key="1">
    <citation type="submission" date="2018-10" db="EMBL/GenBank/DDBJ databases">
        <title>Rhizobium etli, R. leguminosarum and a new Rhizobium genospecies from Phaseolus dumosus.</title>
        <authorList>
            <person name="Ramirez-Puebla S.T."/>
            <person name="Rogel-Hernandez M.A."/>
            <person name="Guerrero G."/>
            <person name="Ormeno-Orrillo E."/>
            <person name="Martinez-Romero J.C."/>
            <person name="Negrete-Yankelevich S."/>
            <person name="Martinez-Romero E."/>
        </authorList>
    </citation>
    <scope>NUCLEOTIDE SEQUENCE [LARGE SCALE GENOMIC DNA]</scope>
    <source>
        <strain evidence="1 2">CCGE525</strain>
    </source>
</reference>
<dbReference type="AlphaFoldDB" id="A0A387FWP0"/>
<sequence>MPLYALDLSPSTVVSRPLAGVPPTIDLSLGDKEANTSPLPKAIESKIGELKFADPWLLRSLRGDRTWA</sequence>
<dbReference type="KEGG" id="rjg:CCGE525_14845"/>
<organism evidence="1 2">
    <name type="scientific">Rhizobium jaguaris</name>
    <dbReference type="NCBI Taxonomy" id="1312183"/>
    <lineage>
        <taxon>Bacteria</taxon>
        <taxon>Pseudomonadati</taxon>
        <taxon>Pseudomonadota</taxon>
        <taxon>Alphaproteobacteria</taxon>
        <taxon>Hyphomicrobiales</taxon>
        <taxon>Rhizobiaceae</taxon>
        <taxon>Rhizobium/Agrobacterium group</taxon>
        <taxon>Rhizobium</taxon>
    </lineage>
</organism>
<name>A0A387FWP0_9HYPH</name>
<dbReference type="EMBL" id="CP032694">
    <property type="protein sequence ID" value="AYG59942.1"/>
    <property type="molecule type" value="Genomic_DNA"/>
</dbReference>
<dbReference type="RefSeq" id="WP_120704940.1">
    <property type="nucleotide sequence ID" value="NZ_CP032694.1"/>
</dbReference>